<evidence type="ECO:0000313" key="2">
    <source>
        <dbReference type="EMBL" id="TFY53908.1"/>
    </source>
</evidence>
<protein>
    <recommendedName>
        <fullName evidence="4">Endonuclease/exonuclease/phosphatase domain-containing protein</fullName>
    </recommendedName>
</protein>
<dbReference type="Proteomes" id="UP000298390">
    <property type="component" value="Unassembled WGS sequence"/>
</dbReference>
<organism evidence="2 3">
    <name type="scientific">Rhodofomes roseus</name>
    <dbReference type="NCBI Taxonomy" id="34475"/>
    <lineage>
        <taxon>Eukaryota</taxon>
        <taxon>Fungi</taxon>
        <taxon>Dikarya</taxon>
        <taxon>Basidiomycota</taxon>
        <taxon>Agaricomycotina</taxon>
        <taxon>Agaricomycetes</taxon>
        <taxon>Polyporales</taxon>
        <taxon>Rhodofomes</taxon>
    </lineage>
</organism>
<gene>
    <name evidence="2" type="ORF">EVJ58_g9178</name>
</gene>
<comment type="caution">
    <text evidence="2">The sequence shown here is derived from an EMBL/GenBank/DDBJ whole genome shotgun (WGS) entry which is preliminary data.</text>
</comment>
<proteinExistence type="predicted"/>
<evidence type="ECO:0000256" key="1">
    <source>
        <dbReference type="SAM" id="MobiDB-lite"/>
    </source>
</evidence>
<dbReference type="AlphaFoldDB" id="A0A4Y9XVW6"/>
<dbReference type="EMBL" id="SEKV01000761">
    <property type="protein sequence ID" value="TFY53908.1"/>
    <property type="molecule type" value="Genomic_DNA"/>
</dbReference>
<reference evidence="2 3" key="1">
    <citation type="submission" date="2019-01" db="EMBL/GenBank/DDBJ databases">
        <title>Genome sequencing of the rare red list fungi Fomitopsis rosea.</title>
        <authorList>
            <person name="Buettner E."/>
            <person name="Kellner H."/>
        </authorList>
    </citation>
    <scope>NUCLEOTIDE SEQUENCE [LARGE SCALE GENOMIC DNA]</scope>
    <source>
        <strain evidence="2 3">DSM 105464</strain>
    </source>
</reference>
<evidence type="ECO:0008006" key="4">
    <source>
        <dbReference type="Google" id="ProtNLM"/>
    </source>
</evidence>
<sequence length="182" mass="20486">MMAGNFNLHHVTWEKVMRNCNENPPHGDNDPEAPATWKSNNPRLAVQTLDLVWHRPDIEVLNFEVNTHAPLTWEWNASDSPEPDPIIARVGPGPASNKFCVAIAKLIADLPMRWETADELQQTGDKLYAYIQRTWKGNVVKTQRTAHSKSWWNAECSAARKRQILTSKQSTSSLGTSPASTM</sequence>
<feature type="region of interest" description="Disordered" evidence="1">
    <location>
        <begin position="19"/>
        <end position="38"/>
    </location>
</feature>
<name>A0A4Y9XVW6_9APHY</name>
<accession>A0A4Y9XVW6</accession>
<evidence type="ECO:0000313" key="3">
    <source>
        <dbReference type="Proteomes" id="UP000298390"/>
    </source>
</evidence>